<dbReference type="RefSeq" id="WP_188705505.1">
    <property type="nucleotide sequence ID" value="NZ_BMIG01000001.1"/>
</dbReference>
<reference evidence="5" key="1">
    <citation type="journal article" date="2014" name="Int. J. Syst. Evol. Microbiol.">
        <title>Complete genome sequence of Corynebacterium casei LMG S-19264T (=DSM 44701T), isolated from a smear-ripened cheese.</title>
        <authorList>
            <consortium name="US DOE Joint Genome Institute (JGI-PGF)"/>
            <person name="Walter F."/>
            <person name="Albersmeier A."/>
            <person name="Kalinowski J."/>
            <person name="Ruckert C."/>
        </authorList>
    </citation>
    <scope>NUCLEOTIDE SEQUENCE</scope>
    <source>
        <strain evidence="5">CGMCC 1.15322</strain>
    </source>
</reference>
<keyword evidence="3" id="KW-0238">DNA-binding</keyword>
<evidence type="ECO:0000256" key="1">
    <source>
        <dbReference type="ARBA" id="ARBA00010923"/>
    </source>
</evidence>
<dbReference type="GO" id="GO:0009307">
    <property type="term" value="P:DNA restriction-modification system"/>
    <property type="evidence" value="ECO:0007669"/>
    <property type="project" value="UniProtKB-KW"/>
</dbReference>
<dbReference type="Gene3D" id="3.90.220.20">
    <property type="entry name" value="DNA methylase specificity domains"/>
    <property type="match status" value="2"/>
</dbReference>
<evidence type="ECO:0000259" key="4">
    <source>
        <dbReference type="Pfam" id="PF01420"/>
    </source>
</evidence>
<dbReference type="Gene3D" id="1.10.287.1120">
    <property type="entry name" value="Bipartite methylase S protein"/>
    <property type="match status" value="1"/>
</dbReference>
<sequence length="447" mass="49302">MSFPRYPSYKDSGVEWLGEVPGHWEVLALKKSFQIVGGSTPKSDTESFWDGDILWATPSDLSKRESVYMKDTQRKISAAGLASCGTTLVPAASIILSTRAPIGSLAIAEVEMCTNQGCKSLIPSKGASTEYFAHLLSISSTELNIRGKGTTFLELSGDELGAFKIPVPPPQEQTQIAAFLDRETAKIDGLVAEQRRLMDLLREKRQAVISHAVTQGLNPDAPMKPSGIEWLGDVPAHWDVGPLKRYWSVTDCKHITAEFVDEGIPLASIREVQSRWISLENAKCTTEYFYELLIEGGRQPQPGDLIFSRNATVGEVAQVNVEHPPFAMGQDVVLLRKQSQDYSSDYLQHVIRSPIIILQLANMMIGSTFKRINVEEIRSFVTPCPPPSEQVEIATFLEGEVGKFDTLTTEAQHAINLLQERRTALISAAVTGQIDVRVSNSYDFNSC</sequence>
<keyword evidence="2" id="KW-0680">Restriction system</keyword>
<comment type="similarity">
    <text evidence="1">Belongs to the type-I restriction system S methylase family.</text>
</comment>
<proteinExistence type="inferred from homology"/>
<dbReference type="PANTHER" id="PTHR30408">
    <property type="entry name" value="TYPE-1 RESTRICTION ENZYME ECOKI SPECIFICITY PROTEIN"/>
    <property type="match status" value="1"/>
</dbReference>
<dbReference type="InterPro" id="IPR052021">
    <property type="entry name" value="Type-I_RS_S_subunit"/>
</dbReference>
<dbReference type="AlphaFoldDB" id="A0A916S4L7"/>
<dbReference type="Proteomes" id="UP000620596">
    <property type="component" value="Unassembled WGS sequence"/>
</dbReference>
<evidence type="ECO:0000313" key="5">
    <source>
        <dbReference type="EMBL" id="GGA84309.1"/>
    </source>
</evidence>
<protein>
    <submittedName>
        <fullName evidence="5">Restriction modification system DNA specificity domain-containing protein</fullName>
    </submittedName>
</protein>
<dbReference type="Pfam" id="PF01420">
    <property type="entry name" value="Methylase_S"/>
    <property type="match status" value="2"/>
</dbReference>
<dbReference type="EMBL" id="BMIG01000001">
    <property type="protein sequence ID" value="GGA84309.1"/>
    <property type="molecule type" value="Genomic_DNA"/>
</dbReference>
<name>A0A916S4L7_9BURK</name>
<dbReference type="PANTHER" id="PTHR30408:SF12">
    <property type="entry name" value="TYPE I RESTRICTION ENZYME MJAVIII SPECIFICITY SUBUNIT"/>
    <property type="match status" value="1"/>
</dbReference>
<feature type="domain" description="Type I restriction modification DNA specificity" evidence="4">
    <location>
        <begin position="302"/>
        <end position="398"/>
    </location>
</feature>
<gene>
    <name evidence="5" type="ORF">GCM10011496_01000</name>
</gene>
<dbReference type="GO" id="GO:0003677">
    <property type="term" value="F:DNA binding"/>
    <property type="evidence" value="ECO:0007669"/>
    <property type="project" value="UniProtKB-KW"/>
</dbReference>
<dbReference type="SUPFAM" id="SSF116734">
    <property type="entry name" value="DNA methylase specificity domain"/>
    <property type="match status" value="2"/>
</dbReference>
<evidence type="ECO:0000313" key="6">
    <source>
        <dbReference type="Proteomes" id="UP000620596"/>
    </source>
</evidence>
<reference evidence="5" key="2">
    <citation type="submission" date="2020-09" db="EMBL/GenBank/DDBJ databases">
        <authorList>
            <person name="Sun Q."/>
            <person name="Zhou Y."/>
        </authorList>
    </citation>
    <scope>NUCLEOTIDE SEQUENCE</scope>
    <source>
        <strain evidence="5">CGMCC 1.15322</strain>
    </source>
</reference>
<feature type="domain" description="Type I restriction modification DNA specificity" evidence="4">
    <location>
        <begin position="22"/>
        <end position="185"/>
    </location>
</feature>
<comment type="caution">
    <text evidence="5">The sequence shown here is derived from an EMBL/GenBank/DDBJ whole genome shotgun (WGS) entry which is preliminary data.</text>
</comment>
<dbReference type="CDD" id="cd17279">
    <property type="entry name" value="RMtype1_S_BmuCF2ORF3362P_TRD1-CR1_like"/>
    <property type="match status" value="1"/>
</dbReference>
<evidence type="ECO:0000256" key="3">
    <source>
        <dbReference type="ARBA" id="ARBA00023125"/>
    </source>
</evidence>
<dbReference type="InterPro" id="IPR000055">
    <property type="entry name" value="Restrct_endonuc_typeI_TRD"/>
</dbReference>
<keyword evidence="6" id="KW-1185">Reference proteome</keyword>
<accession>A0A916S4L7</accession>
<organism evidence="5 6">
    <name type="scientific">Polaromonas eurypsychrophila</name>
    <dbReference type="NCBI Taxonomy" id="1614635"/>
    <lineage>
        <taxon>Bacteria</taxon>
        <taxon>Pseudomonadati</taxon>
        <taxon>Pseudomonadota</taxon>
        <taxon>Betaproteobacteria</taxon>
        <taxon>Burkholderiales</taxon>
        <taxon>Comamonadaceae</taxon>
        <taxon>Polaromonas</taxon>
    </lineage>
</organism>
<dbReference type="InterPro" id="IPR044946">
    <property type="entry name" value="Restrct_endonuc_typeI_TRD_sf"/>
</dbReference>
<evidence type="ECO:0000256" key="2">
    <source>
        <dbReference type="ARBA" id="ARBA00022747"/>
    </source>
</evidence>